<dbReference type="EC" id="3.5.4.9" evidence="11"/>
<evidence type="ECO:0000256" key="10">
    <source>
        <dbReference type="ARBA" id="ARBA00023268"/>
    </source>
</evidence>
<evidence type="ECO:0000256" key="7">
    <source>
        <dbReference type="ARBA" id="ARBA00023002"/>
    </source>
</evidence>
<dbReference type="InterPro" id="IPR046346">
    <property type="entry name" value="Aminoacid_DH-like_N_sf"/>
</dbReference>
<comment type="function">
    <text evidence="11">Catalyzes the oxidation of 5,10-methylenetetrahydrofolate to 5,10-methenyltetrahydrofolate and then the hydrolysis of 5,10-methenyltetrahydrofolate to 10-formyltetrahydrofolate.</text>
</comment>
<keyword evidence="9 11" id="KW-0486">Methionine biosynthesis</keyword>
<keyword evidence="3 11" id="KW-0554">One-carbon metabolism</keyword>
<evidence type="ECO:0000256" key="5">
    <source>
        <dbReference type="ARBA" id="ARBA00022801"/>
    </source>
</evidence>
<keyword evidence="7 11" id="KW-0560">Oxidoreductase</keyword>
<dbReference type="UniPathway" id="UPA00193"/>
<evidence type="ECO:0000313" key="14">
    <source>
        <dbReference type="EMBL" id="PJC24104.1"/>
    </source>
</evidence>
<dbReference type="AlphaFoldDB" id="A0A2M8EMY5"/>
<dbReference type="InterPro" id="IPR020631">
    <property type="entry name" value="THF_DH/CycHdrlase_NAD-bd_dom"/>
</dbReference>
<keyword evidence="11" id="KW-0028">Amino-acid biosynthesis</keyword>
<dbReference type="EC" id="1.5.1.5" evidence="11"/>
<dbReference type="Gene3D" id="3.40.50.720">
    <property type="entry name" value="NAD(P)-binding Rossmann-like Domain"/>
    <property type="match status" value="1"/>
</dbReference>
<evidence type="ECO:0000259" key="12">
    <source>
        <dbReference type="Pfam" id="PF00763"/>
    </source>
</evidence>
<evidence type="ECO:0000256" key="11">
    <source>
        <dbReference type="HAMAP-Rule" id="MF_01576"/>
    </source>
</evidence>
<keyword evidence="8 11" id="KW-0368">Histidine biosynthesis</keyword>
<comment type="catalytic activity">
    <reaction evidence="11">
        <text>(6R)-5,10-methylene-5,6,7,8-tetrahydrofolate + NADP(+) = (6R)-5,10-methenyltetrahydrofolate + NADPH</text>
        <dbReference type="Rhea" id="RHEA:22812"/>
        <dbReference type="ChEBI" id="CHEBI:15636"/>
        <dbReference type="ChEBI" id="CHEBI:57455"/>
        <dbReference type="ChEBI" id="CHEBI:57783"/>
        <dbReference type="ChEBI" id="CHEBI:58349"/>
        <dbReference type="EC" id="1.5.1.5"/>
    </reaction>
</comment>
<evidence type="ECO:0000256" key="4">
    <source>
        <dbReference type="ARBA" id="ARBA00022755"/>
    </source>
</evidence>
<name>A0A2M8EMY5_9BACT</name>
<dbReference type="SUPFAM" id="SSF53223">
    <property type="entry name" value="Aminoacid dehydrogenase-like, N-terminal domain"/>
    <property type="match status" value="1"/>
</dbReference>
<comment type="caution">
    <text evidence="14">The sequence shown here is derived from an EMBL/GenBank/DDBJ whole genome shotgun (WGS) entry which is preliminary data.</text>
</comment>
<dbReference type="EMBL" id="PFSI01000068">
    <property type="protein sequence ID" value="PJC24104.1"/>
    <property type="molecule type" value="Genomic_DNA"/>
</dbReference>
<dbReference type="SUPFAM" id="SSF51735">
    <property type="entry name" value="NAD(P)-binding Rossmann-fold domains"/>
    <property type="match status" value="1"/>
</dbReference>
<dbReference type="GO" id="GO:0009086">
    <property type="term" value="P:methionine biosynthetic process"/>
    <property type="evidence" value="ECO:0007669"/>
    <property type="project" value="UniProtKB-KW"/>
</dbReference>
<keyword evidence="4 11" id="KW-0658">Purine biosynthesis</keyword>
<keyword evidence="5 11" id="KW-0378">Hydrolase</keyword>
<reference evidence="15" key="1">
    <citation type="submission" date="2017-09" db="EMBL/GenBank/DDBJ databases">
        <title>Depth-based differentiation of microbial function through sediment-hosted aquifers and enrichment of novel symbionts in the deep terrestrial subsurface.</title>
        <authorList>
            <person name="Probst A.J."/>
            <person name="Ladd B."/>
            <person name="Jarett J.K."/>
            <person name="Geller-Mcgrath D.E."/>
            <person name="Sieber C.M.K."/>
            <person name="Emerson J.B."/>
            <person name="Anantharaman K."/>
            <person name="Thomas B.C."/>
            <person name="Malmstrom R."/>
            <person name="Stieglmeier M."/>
            <person name="Klingl A."/>
            <person name="Woyke T."/>
            <person name="Ryan C.M."/>
            <person name="Banfield J.F."/>
        </authorList>
    </citation>
    <scope>NUCLEOTIDE SEQUENCE [LARGE SCALE GENOMIC DNA]</scope>
</reference>
<dbReference type="PANTHER" id="PTHR48099">
    <property type="entry name" value="C-1-TETRAHYDROFOLATE SYNTHASE, CYTOPLASMIC-RELATED"/>
    <property type="match status" value="1"/>
</dbReference>
<dbReference type="GO" id="GO:0005829">
    <property type="term" value="C:cytosol"/>
    <property type="evidence" value="ECO:0007669"/>
    <property type="project" value="TreeGrafter"/>
</dbReference>
<dbReference type="FunFam" id="3.40.50.10860:FF:000005">
    <property type="entry name" value="C-1-tetrahydrofolate synthase, cytoplasmic, putative"/>
    <property type="match status" value="1"/>
</dbReference>
<dbReference type="GO" id="GO:0000105">
    <property type="term" value="P:L-histidine biosynthetic process"/>
    <property type="evidence" value="ECO:0007669"/>
    <property type="project" value="UniProtKB-KW"/>
</dbReference>
<dbReference type="PRINTS" id="PR00085">
    <property type="entry name" value="THFDHDRGNASE"/>
</dbReference>
<keyword evidence="10 11" id="KW-0511">Multifunctional enzyme</keyword>
<evidence type="ECO:0000259" key="13">
    <source>
        <dbReference type="Pfam" id="PF02882"/>
    </source>
</evidence>
<dbReference type="CDD" id="cd01080">
    <property type="entry name" value="NAD_bind_m-THF_DH_Cyclohyd"/>
    <property type="match status" value="1"/>
</dbReference>
<dbReference type="HAMAP" id="MF_01576">
    <property type="entry name" value="THF_DHG_CYH"/>
    <property type="match status" value="1"/>
</dbReference>
<dbReference type="Gene3D" id="3.40.50.10860">
    <property type="entry name" value="Leucine Dehydrogenase, chain A, domain 1"/>
    <property type="match status" value="1"/>
</dbReference>
<feature type="domain" description="Tetrahydrofolate dehydrogenase/cyclohydrolase catalytic" evidence="12">
    <location>
        <begin position="5"/>
        <end position="115"/>
    </location>
</feature>
<dbReference type="InterPro" id="IPR036291">
    <property type="entry name" value="NAD(P)-bd_dom_sf"/>
</dbReference>
<evidence type="ECO:0000256" key="8">
    <source>
        <dbReference type="ARBA" id="ARBA00023102"/>
    </source>
</evidence>
<dbReference type="Pfam" id="PF00763">
    <property type="entry name" value="THF_DHG_CYH"/>
    <property type="match status" value="1"/>
</dbReference>
<evidence type="ECO:0000256" key="9">
    <source>
        <dbReference type="ARBA" id="ARBA00023167"/>
    </source>
</evidence>
<evidence type="ECO:0000256" key="1">
    <source>
        <dbReference type="ARBA" id="ARBA00004777"/>
    </source>
</evidence>
<dbReference type="PANTHER" id="PTHR48099:SF5">
    <property type="entry name" value="C-1-TETRAHYDROFOLATE SYNTHASE, CYTOPLASMIC"/>
    <property type="match status" value="1"/>
</dbReference>
<feature type="binding site" evidence="11">
    <location>
        <position position="226"/>
    </location>
    <ligand>
        <name>NADP(+)</name>
        <dbReference type="ChEBI" id="CHEBI:58349"/>
    </ligand>
</feature>
<gene>
    <name evidence="11" type="primary">folD</name>
    <name evidence="14" type="ORF">CO057_04630</name>
</gene>
<feature type="domain" description="Tetrahydrofolate dehydrogenase/cyclohydrolase NAD(P)-binding" evidence="13">
    <location>
        <begin position="136"/>
        <end position="272"/>
    </location>
</feature>
<accession>A0A2M8EMY5</accession>
<dbReference type="Pfam" id="PF02882">
    <property type="entry name" value="THF_DHG_CYH_C"/>
    <property type="match status" value="1"/>
</dbReference>
<evidence type="ECO:0000256" key="2">
    <source>
        <dbReference type="ARBA" id="ARBA00011738"/>
    </source>
</evidence>
<dbReference type="InterPro" id="IPR020630">
    <property type="entry name" value="THF_DH/CycHdrlase_cat_dom"/>
</dbReference>
<keyword evidence="6 11" id="KW-0521">NADP</keyword>
<sequence length="273" mass="29200">MVEILRGKIIADEIRDKAKKKISKMDKPPGMAVILVGDNEASKLYVGLKEKAAKEVGIFIESIKYDSDVSENELIEKIGELNARPDIDGILVQLPLPNHDEDKVVGSIDPKKDIDGFHPINLEKHDRGENCIVPPVSLAIMRLISASNQPLDGKTAVIIGNNPIFSKPLLILLKVAGIEAQFLQKKTSALSAKTRGADIIIVAVGEKDFLKADMVKDGAIVIDVGTNKDGNRTVGDVAEDGKEKAGFLSPVPGGVGPLTVAYLLTNVIEAAKG</sequence>
<comment type="caution">
    <text evidence="11">Lacks conserved residue(s) required for the propagation of feature annotation.</text>
</comment>
<proteinExistence type="inferred from homology"/>
<dbReference type="GO" id="GO:0006164">
    <property type="term" value="P:purine nucleotide biosynthetic process"/>
    <property type="evidence" value="ECO:0007669"/>
    <property type="project" value="UniProtKB-KW"/>
</dbReference>
<evidence type="ECO:0000256" key="6">
    <source>
        <dbReference type="ARBA" id="ARBA00022857"/>
    </source>
</evidence>
<evidence type="ECO:0000313" key="15">
    <source>
        <dbReference type="Proteomes" id="UP000230251"/>
    </source>
</evidence>
<evidence type="ECO:0000256" key="3">
    <source>
        <dbReference type="ARBA" id="ARBA00022563"/>
    </source>
</evidence>
<comment type="subunit">
    <text evidence="2 11">Homodimer.</text>
</comment>
<comment type="pathway">
    <text evidence="1 11">One-carbon metabolism; tetrahydrofolate interconversion.</text>
</comment>
<comment type="similarity">
    <text evidence="11">Belongs to the tetrahydrofolate dehydrogenase/cyclohydrolase family.</text>
</comment>
<dbReference type="Proteomes" id="UP000230251">
    <property type="component" value="Unassembled WGS sequence"/>
</dbReference>
<dbReference type="GO" id="GO:0004477">
    <property type="term" value="F:methenyltetrahydrofolate cyclohydrolase activity"/>
    <property type="evidence" value="ECO:0007669"/>
    <property type="project" value="UniProtKB-UniRule"/>
</dbReference>
<dbReference type="GO" id="GO:0035999">
    <property type="term" value="P:tetrahydrofolate interconversion"/>
    <property type="evidence" value="ECO:0007669"/>
    <property type="project" value="UniProtKB-UniRule"/>
</dbReference>
<comment type="catalytic activity">
    <reaction evidence="11">
        <text>(6R)-5,10-methenyltetrahydrofolate + H2O = (6R)-10-formyltetrahydrofolate + H(+)</text>
        <dbReference type="Rhea" id="RHEA:23700"/>
        <dbReference type="ChEBI" id="CHEBI:15377"/>
        <dbReference type="ChEBI" id="CHEBI:15378"/>
        <dbReference type="ChEBI" id="CHEBI:57455"/>
        <dbReference type="ChEBI" id="CHEBI:195366"/>
        <dbReference type="EC" id="3.5.4.9"/>
    </reaction>
</comment>
<dbReference type="InterPro" id="IPR000672">
    <property type="entry name" value="THF_DH/CycHdrlase"/>
</dbReference>
<organism evidence="14 15">
    <name type="scientific">Candidatus Uhrbacteria bacterium CG_4_9_14_0_2_um_filter_41_50</name>
    <dbReference type="NCBI Taxonomy" id="1975031"/>
    <lineage>
        <taxon>Bacteria</taxon>
        <taxon>Candidatus Uhriibacteriota</taxon>
    </lineage>
</organism>
<protein>
    <recommendedName>
        <fullName evidence="11">Bifunctional protein FolD</fullName>
    </recommendedName>
    <domain>
        <recommendedName>
            <fullName evidence="11">Methylenetetrahydrofolate dehydrogenase</fullName>
            <ecNumber evidence="11">1.5.1.5</ecNumber>
        </recommendedName>
    </domain>
    <domain>
        <recommendedName>
            <fullName evidence="11">Methenyltetrahydrofolate cyclohydrolase</fullName>
            <ecNumber evidence="11">3.5.4.9</ecNumber>
        </recommendedName>
    </domain>
</protein>
<dbReference type="GO" id="GO:0004488">
    <property type="term" value="F:methylenetetrahydrofolate dehydrogenase (NADP+) activity"/>
    <property type="evidence" value="ECO:0007669"/>
    <property type="project" value="UniProtKB-UniRule"/>
</dbReference>